<dbReference type="Proteomes" id="UP000292423">
    <property type="component" value="Unassembled WGS sequence"/>
</dbReference>
<evidence type="ECO:0000313" key="15">
    <source>
        <dbReference type="Proteomes" id="UP000292423"/>
    </source>
</evidence>
<feature type="domain" description="N-acetylmuramoyl-L-alanine amidase" evidence="13">
    <location>
        <begin position="17"/>
        <end position="166"/>
    </location>
</feature>
<evidence type="ECO:0000256" key="12">
    <source>
        <dbReference type="ARBA" id="ARBA00042615"/>
    </source>
</evidence>
<dbReference type="SUPFAM" id="SSF55846">
    <property type="entry name" value="N-acetylmuramoyl-L-alanine amidase-like"/>
    <property type="match status" value="1"/>
</dbReference>
<evidence type="ECO:0000256" key="8">
    <source>
        <dbReference type="ARBA" id="ARBA00022801"/>
    </source>
</evidence>
<evidence type="ECO:0000259" key="13">
    <source>
        <dbReference type="SMART" id="SM00644"/>
    </source>
</evidence>
<dbReference type="InterPro" id="IPR002502">
    <property type="entry name" value="Amidase_domain"/>
</dbReference>
<sequence length="180" mass="19823">MHVDDSGWLAGASRCPSPNCNDRPDDEISLVVIHGISLPPGEFGGSHIEDLFSNRLPPDKHPYFATVYQLQVSAHLLVRRDGAIIQFVPFGKRAWHAGRSSFLGRENCNDYSIGIELEGTDDIPYTDAQYASLCGILRALQRRYPAIGQHIAGHSDVAPGRKTDPGPAFDWARLDSLMRA</sequence>
<dbReference type="SMART" id="SM00644">
    <property type="entry name" value="Ami_2"/>
    <property type="match status" value="1"/>
</dbReference>
<evidence type="ECO:0000256" key="3">
    <source>
        <dbReference type="ARBA" id="ARBA00004496"/>
    </source>
</evidence>
<organism evidence="14 15">
    <name type="scientific">Fluviicoccus keumensis</name>
    <dbReference type="NCBI Taxonomy" id="1435465"/>
    <lineage>
        <taxon>Bacteria</taxon>
        <taxon>Pseudomonadati</taxon>
        <taxon>Pseudomonadota</taxon>
        <taxon>Gammaproteobacteria</taxon>
        <taxon>Moraxellales</taxon>
        <taxon>Moraxellaceae</taxon>
        <taxon>Fluviicoccus</taxon>
    </lineage>
</organism>
<dbReference type="GO" id="GO:0009254">
    <property type="term" value="P:peptidoglycan turnover"/>
    <property type="evidence" value="ECO:0007669"/>
    <property type="project" value="TreeGrafter"/>
</dbReference>
<comment type="similarity">
    <text evidence="4">Belongs to the N-acetylmuramoyl-L-alanine amidase 2 family.</text>
</comment>
<dbReference type="GO" id="GO:0009253">
    <property type="term" value="P:peptidoglycan catabolic process"/>
    <property type="evidence" value="ECO:0007669"/>
    <property type="project" value="InterPro"/>
</dbReference>
<name>A0A4Q7YJL7_9GAMM</name>
<dbReference type="CDD" id="cd06583">
    <property type="entry name" value="PGRP"/>
    <property type="match status" value="1"/>
</dbReference>
<keyword evidence="6" id="KW-0963">Cytoplasm</keyword>
<dbReference type="Pfam" id="PF01510">
    <property type="entry name" value="Amidase_2"/>
    <property type="match status" value="1"/>
</dbReference>
<evidence type="ECO:0000256" key="7">
    <source>
        <dbReference type="ARBA" id="ARBA00022723"/>
    </source>
</evidence>
<dbReference type="NCBIfam" id="NF008758">
    <property type="entry name" value="PRK11789.1"/>
    <property type="match status" value="1"/>
</dbReference>
<dbReference type="EMBL" id="SHKX01000015">
    <property type="protein sequence ID" value="RZU36983.1"/>
    <property type="molecule type" value="Genomic_DNA"/>
</dbReference>
<proteinExistence type="inferred from homology"/>
<reference evidence="14 15" key="1">
    <citation type="submission" date="2019-02" db="EMBL/GenBank/DDBJ databases">
        <title>Genomic Encyclopedia of Type Strains, Phase IV (KMG-IV): sequencing the most valuable type-strain genomes for metagenomic binning, comparative biology and taxonomic classification.</title>
        <authorList>
            <person name="Goeker M."/>
        </authorList>
    </citation>
    <scope>NUCLEOTIDE SEQUENCE [LARGE SCALE GENOMIC DNA]</scope>
    <source>
        <strain evidence="14 15">DSM 105135</strain>
    </source>
</reference>
<evidence type="ECO:0000313" key="14">
    <source>
        <dbReference type="EMBL" id="RZU36983.1"/>
    </source>
</evidence>
<evidence type="ECO:0000256" key="4">
    <source>
        <dbReference type="ARBA" id="ARBA00007553"/>
    </source>
</evidence>
<dbReference type="GO" id="GO:0008745">
    <property type="term" value="F:N-acetylmuramoyl-L-alanine amidase activity"/>
    <property type="evidence" value="ECO:0007669"/>
    <property type="project" value="UniProtKB-EC"/>
</dbReference>
<evidence type="ECO:0000256" key="2">
    <source>
        <dbReference type="ARBA" id="ARBA00001947"/>
    </source>
</evidence>
<dbReference type="GO" id="GO:0071555">
    <property type="term" value="P:cell wall organization"/>
    <property type="evidence" value="ECO:0007669"/>
    <property type="project" value="UniProtKB-KW"/>
</dbReference>
<comment type="caution">
    <text evidence="14">The sequence shown here is derived from an EMBL/GenBank/DDBJ whole genome shotgun (WGS) entry which is preliminary data.</text>
</comment>
<gene>
    <name evidence="14" type="ORF">EV700_2847</name>
</gene>
<dbReference type="OrthoDB" id="9794842at2"/>
<evidence type="ECO:0000256" key="6">
    <source>
        <dbReference type="ARBA" id="ARBA00022490"/>
    </source>
</evidence>
<dbReference type="GO" id="GO:0005737">
    <property type="term" value="C:cytoplasm"/>
    <property type="evidence" value="ECO:0007669"/>
    <property type="project" value="UniProtKB-SubCell"/>
</dbReference>
<keyword evidence="15" id="KW-1185">Reference proteome</keyword>
<dbReference type="GO" id="GO:0046872">
    <property type="term" value="F:metal ion binding"/>
    <property type="evidence" value="ECO:0007669"/>
    <property type="project" value="UniProtKB-KW"/>
</dbReference>
<keyword evidence="10" id="KW-0961">Cell wall biogenesis/degradation</keyword>
<comment type="cofactor">
    <cofactor evidence="2">
        <name>Zn(2+)</name>
        <dbReference type="ChEBI" id="CHEBI:29105"/>
    </cofactor>
</comment>
<accession>A0A4Q7YJL7</accession>
<protein>
    <recommendedName>
        <fullName evidence="11">1,6-anhydro-N-acetylmuramyl-L-alanine amidase AmpD</fullName>
        <ecNumber evidence="5">3.5.1.28</ecNumber>
    </recommendedName>
    <alternativeName>
        <fullName evidence="12">N-acetylmuramoyl-L-alanine amidase</fullName>
    </alternativeName>
</protein>
<keyword evidence="9" id="KW-0862">Zinc</keyword>
<dbReference type="RefSeq" id="WP_130414978.1">
    <property type="nucleotide sequence ID" value="NZ_SHKX01000015.1"/>
</dbReference>
<evidence type="ECO:0000256" key="9">
    <source>
        <dbReference type="ARBA" id="ARBA00022833"/>
    </source>
</evidence>
<dbReference type="AlphaFoldDB" id="A0A4Q7YJL7"/>
<dbReference type="Gene3D" id="3.40.80.10">
    <property type="entry name" value="Peptidoglycan recognition protein-like"/>
    <property type="match status" value="1"/>
</dbReference>
<keyword evidence="8" id="KW-0378">Hydrolase</keyword>
<keyword evidence="7" id="KW-0479">Metal-binding</keyword>
<comment type="catalytic activity">
    <reaction evidence="1">
        <text>Hydrolyzes the link between N-acetylmuramoyl residues and L-amino acid residues in certain cell-wall glycopeptides.</text>
        <dbReference type="EC" id="3.5.1.28"/>
    </reaction>
</comment>
<evidence type="ECO:0000256" key="5">
    <source>
        <dbReference type="ARBA" id="ARBA00011901"/>
    </source>
</evidence>
<evidence type="ECO:0000256" key="10">
    <source>
        <dbReference type="ARBA" id="ARBA00023316"/>
    </source>
</evidence>
<dbReference type="InterPro" id="IPR036505">
    <property type="entry name" value="Amidase/PGRP_sf"/>
</dbReference>
<dbReference type="InterPro" id="IPR051206">
    <property type="entry name" value="NAMLAA_amidase_2"/>
</dbReference>
<evidence type="ECO:0000256" key="11">
    <source>
        <dbReference type="ARBA" id="ARBA00039257"/>
    </source>
</evidence>
<dbReference type="PANTHER" id="PTHR30417">
    <property type="entry name" value="N-ACETYLMURAMOYL-L-ALANINE AMIDASE AMID"/>
    <property type="match status" value="1"/>
</dbReference>
<dbReference type="PANTHER" id="PTHR30417:SF4">
    <property type="entry name" value="1,6-ANHYDRO-N-ACETYLMURAMYL-L-ALANINE AMIDASE AMPD"/>
    <property type="match status" value="1"/>
</dbReference>
<comment type="subcellular location">
    <subcellularLocation>
        <location evidence="3">Cytoplasm</location>
    </subcellularLocation>
</comment>
<evidence type="ECO:0000256" key="1">
    <source>
        <dbReference type="ARBA" id="ARBA00001561"/>
    </source>
</evidence>
<dbReference type="EC" id="3.5.1.28" evidence="5"/>